<evidence type="ECO:0000256" key="12">
    <source>
        <dbReference type="ARBA" id="ARBA00023316"/>
    </source>
</evidence>
<keyword evidence="7 14" id="KW-0812">Transmembrane</keyword>
<reference evidence="18 22" key="3">
    <citation type="submission" date="2023-03" db="EMBL/GenBank/DDBJ databases">
        <title>Genetic diversity of Bacillus cereus sensu lato isolates from Slovenia.</title>
        <authorList>
            <person name="Abdelli M."/>
        </authorList>
    </citation>
    <scope>NUCLEOTIDE SEQUENCE [LARGE SCALE GENOMIC DNA]</scope>
    <source>
        <strain evidence="18 22">SIBC61B</strain>
    </source>
</reference>
<keyword evidence="9" id="KW-0573">Peptidoglycan synthesis</keyword>
<dbReference type="FunFam" id="3.40.710.10:FF:000027">
    <property type="entry name" value="Penicillin-binding protein 2"/>
    <property type="match status" value="1"/>
</dbReference>
<evidence type="ECO:0000256" key="14">
    <source>
        <dbReference type="SAM" id="Phobius"/>
    </source>
</evidence>
<evidence type="ECO:0000313" key="18">
    <source>
        <dbReference type="EMBL" id="MDG0940910.1"/>
    </source>
</evidence>
<evidence type="ECO:0000259" key="15">
    <source>
        <dbReference type="Pfam" id="PF00905"/>
    </source>
</evidence>
<dbReference type="InterPro" id="IPR001460">
    <property type="entry name" value="PCN-bd_Tpept"/>
</dbReference>
<dbReference type="EMBL" id="JARPRV010000002">
    <property type="protein sequence ID" value="MDG0940910.1"/>
    <property type="molecule type" value="Genomic_DNA"/>
</dbReference>
<evidence type="ECO:0000256" key="6">
    <source>
        <dbReference type="ARBA" id="ARBA00022475"/>
    </source>
</evidence>
<dbReference type="FunFam" id="1.10.10.1230:FF:000001">
    <property type="entry name" value="Penicillin-binding protein 3"/>
    <property type="match status" value="1"/>
</dbReference>
<keyword evidence="11 14" id="KW-0472">Membrane</keyword>
<evidence type="ECO:0000256" key="1">
    <source>
        <dbReference type="ARBA" id="ARBA00004167"/>
    </source>
</evidence>
<evidence type="ECO:0000313" key="19">
    <source>
        <dbReference type="EMBL" id="SME35881.1"/>
    </source>
</evidence>
<dbReference type="InterPro" id="IPR012338">
    <property type="entry name" value="Beta-lactam/transpept-like"/>
</dbReference>
<gene>
    <name evidence="19" type="primary">pbpH_3</name>
    <name evidence="19" type="ORF">BACERE00174_04920</name>
    <name evidence="17" type="ORF">FYW06_03805</name>
    <name evidence="18" type="ORF">P6U22_06825</name>
</gene>
<proteinExistence type="inferred from homology"/>
<evidence type="ECO:0000256" key="11">
    <source>
        <dbReference type="ARBA" id="ARBA00023136"/>
    </source>
</evidence>
<evidence type="ECO:0000256" key="3">
    <source>
        <dbReference type="ARBA" id="ARBA00004752"/>
    </source>
</evidence>
<feature type="domain" description="Penicillin-binding protein transpeptidase" evidence="15">
    <location>
        <begin position="351"/>
        <end position="684"/>
    </location>
</feature>
<evidence type="ECO:0000313" key="22">
    <source>
        <dbReference type="Proteomes" id="UP001221338"/>
    </source>
</evidence>
<reference evidence="19 20" key="1">
    <citation type="submission" date="2017-04" db="EMBL/GenBank/DDBJ databases">
        <authorList>
            <person name="Criscuolo A."/>
        </authorList>
    </citation>
    <scope>NUCLEOTIDE SEQUENCE [LARGE SCALE GENOMIC DNA]</scope>
    <source>
        <strain evidence="19">16-00174</strain>
    </source>
</reference>
<dbReference type="AlphaFoldDB" id="A0A5M9H6N0"/>
<dbReference type="Gene3D" id="3.40.710.10">
    <property type="entry name" value="DD-peptidase/beta-lactamase superfamily"/>
    <property type="match status" value="1"/>
</dbReference>
<comment type="caution">
    <text evidence="17">The sequence shown here is derived from an EMBL/GenBank/DDBJ whole genome shotgun (WGS) entry which is preliminary data.</text>
</comment>
<organism evidence="17 21">
    <name type="scientific">Bacillus paranthracis</name>
    <dbReference type="NCBI Taxonomy" id="2026186"/>
    <lineage>
        <taxon>Bacteria</taxon>
        <taxon>Bacillati</taxon>
        <taxon>Bacillota</taxon>
        <taxon>Bacilli</taxon>
        <taxon>Bacillales</taxon>
        <taxon>Bacillaceae</taxon>
        <taxon>Bacillus</taxon>
        <taxon>Bacillus cereus group</taxon>
    </lineage>
</organism>
<name>A0A5M9H6N0_9BACI</name>
<dbReference type="GO" id="GO:0009002">
    <property type="term" value="F:serine-type D-Ala-D-Ala carboxypeptidase activity"/>
    <property type="evidence" value="ECO:0007669"/>
    <property type="project" value="UniProtKB-EC"/>
</dbReference>
<dbReference type="Gene3D" id="1.10.10.1230">
    <property type="entry name" value="Penicillin-binding protein, N-terminal non-catalytic domain, head sub-domain"/>
    <property type="match status" value="1"/>
</dbReference>
<evidence type="ECO:0000256" key="13">
    <source>
        <dbReference type="ARBA" id="ARBA00034000"/>
    </source>
</evidence>
<dbReference type="EMBL" id="FWYW01000092">
    <property type="protein sequence ID" value="SME35881.1"/>
    <property type="molecule type" value="Genomic_DNA"/>
</dbReference>
<dbReference type="GO" id="GO:0008658">
    <property type="term" value="F:penicillin binding"/>
    <property type="evidence" value="ECO:0007669"/>
    <property type="project" value="InterPro"/>
</dbReference>
<dbReference type="RefSeq" id="WP_000744299.1">
    <property type="nucleotide sequence ID" value="NZ_CP040880.1"/>
</dbReference>
<protein>
    <recommendedName>
        <fullName evidence="5">serine-type D-Ala-D-Ala carboxypeptidase</fullName>
        <ecNumber evidence="5">3.4.16.4</ecNumber>
    </recommendedName>
</protein>
<dbReference type="GO" id="GO:0071555">
    <property type="term" value="P:cell wall organization"/>
    <property type="evidence" value="ECO:0007669"/>
    <property type="project" value="UniProtKB-KW"/>
</dbReference>
<dbReference type="InterPro" id="IPR005311">
    <property type="entry name" value="PBP_dimer"/>
</dbReference>
<keyword evidence="10 14" id="KW-1133">Transmembrane helix</keyword>
<evidence type="ECO:0000256" key="10">
    <source>
        <dbReference type="ARBA" id="ARBA00022989"/>
    </source>
</evidence>
<feature type="domain" description="Penicillin-binding protein dimerisation" evidence="16">
    <location>
        <begin position="60"/>
        <end position="305"/>
    </location>
</feature>
<dbReference type="EC" id="3.4.16.4" evidence="5"/>
<keyword evidence="8" id="KW-0133">Cell shape</keyword>
<dbReference type="PANTHER" id="PTHR30627">
    <property type="entry name" value="PEPTIDOGLYCAN D,D-TRANSPEPTIDASE"/>
    <property type="match status" value="1"/>
</dbReference>
<dbReference type="Proteomes" id="UP000325411">
    <property type="component" value="Unassembled WGS sequence"/>
</dbReference>
<dbReference type="Proteomes" id="UP001221338">
    <property type="component" value="Unassembled WGS sequence"/>
</dbReference>
<evidence type="ECO:0000313" key="20">
    <source>
        <dbReference type="Proteomes" id="UP000194422"/>
    </source>
</evidence>
<dbReference type="SUPFAM" id="SSF56601">
    <property type="entry name" value="beta-lactamase/transpeptidase-like"/>
    <property type="match status" value="1"/>
</dbReference>
<dbReference type="Pfam" id="PF00905">
    <property type="entry name" value="Transpeptidase"/>
    <property type="match status" value="1"/>
</dbReference>
<dbReference type="Proteomes" id="UP000194422">
    <property type="component" value="Unassembled WGS sequence"/>
</dbReference>
<dbReference type="GO" id="GO:0071972">
    <property type="term" value="F:peptidoglycan L,D-transpeptidase activity"/>
    <property type="evidence" value="ECO:0007669"/>
    <property type="project" value="TreeGrafter"/>
</dbReference>
<evidence type="ECO:0000256" key="9">
    <source>
        <dbReference type="ARBA" id="ARBA00022984"/>
    </source>
</evidence>
<keyword evidence="22" id="KW-1185">Reference proteome</keyword>
<evidence type="ECO:0000256" key="5">
    <source>
        <dbReference type="ARBA" id="ARBA00012448"/>
    </source>
</evidence>
<dbReference type="InterPro" id="IPR036138">
    <property type="entry name" value="PBP_dimer_sf"/>
</dbReference>
<comment type="similarity">
    <text evidence="4">Belongs to the transpeptidase family.</text>
</comment>
<keyword evidence="12" id="KW-0961">Cell wall biogenesis/degradation</keyword>
<dbReference type="GO" id="GO:0005886">
    <property type="term" value="C:plasma membrane"/>
    <property type="evidence" value="ECO:0007669"/>
    <property type="project" value="UniProtKB-SubCell"/>
</dbReference>
<dbReference type="SUPFAM" id="SSF56519">
    <property type="entry name" value="Penicillin binding protein dimerisation domain"/>
    <property type="match status" value="1"/>
</dbReference>
<feature type="transmembrane region" description="Helical" evidence="14">
    <location>
        <begin position="12"/>
        <end position="32"/>
    </location>
</feature>
<comment type="pathway">
    <text evidence="3">Cell wall biogenesis; peptidoglycan biosynthesis.</text>
</comment>
<dbReference type="EMBL" id="VXCE01000001">
    <property type="protein sequence ID" value="KAA8480947.1"/>
    <property type="molecule type" value="Genomic_DNA"/>
</dbReference>
<keyword evidence="6" id="KW-1003">Cell membrane</keyword>
<evidence type="ECO:0000313" key="21">
    <source>
        <dbReference type="Proteomes" id="UP000325411"/>
    </source>
</evidence>
<evidence type="ECO:0000256" key="8">
    <source>
        <dbReference type="ARBA" id="ARBA00022960"/>
    </source>
</evidence>
<dbReference type="Pfam" id="PF03717">
    <property type="entry name" value="PBP_dimer"/>
    <property type="match status" value="1"/>
</dbReference>
<sequence length="697" mass="78924">MKKQKKKSDRAVPMRLNILFLCVFILFSAMIIQLGKVQIIDGETYKNEVEKRENATVSLSVPRGKIFDREGNPVVDNKSLRTITYTKMKGVKSEEILKTASQLAEIIEIPQEDIDKLTETDKKDFWMQLNPTLTEKLVSKKEINRFRDKDITGKNLDKKIEELKRKRVTDKNLQDLTDKDIKVLAIKSKMTSGYQMAPQIIKKDVSEKEFTIISEGLANLPGVDVSVDWERVYVNDGLFRSVLGNVSNSDEGLPSERLDYYLVRDYSRNDRVGKSYIEQQYEDVLHGTKKEVRSVADKQGTTIRTETISEGKSGKNLTLTIDMELQKKVEESIEKILKAYKGSESMLDRAFVVMMNPKNGQVLSMAGKRLVEKDGKTEIEDYALGTMTSSYELGSTVKGATVLTGFETKAITPGTYFYDAPMKFKGTREKKSWKEFGNIDDLRALQVSSNVYMFHTALKIAGVDYVKNSSLNIKQEYFDKMRYYFRQFGLGVPTGIDLPNETAGQIGKKDNQPGFLLDYSIGQYDTYTPLQLVQYISTIANGGYRMKPQIVQEVREQTSQKDEIGKVVHAVEPIVLNKIDMKEDYINQVKEGFRKVFQEGDGTGVRAFQKASYKPAGKTGTAQTVYGGESDIGRNEKGERRECYNLTLAGYAPYDNPEVAFSVVVPWVMNDKSGINSDIGKEVLDAYFELKNKRMTG</sequence>
<evidence type="ECO:0000256" key="2">
    <source>
        <dbReference type="ARBA" id="ARBA00004236"/>
    </source>
</evidence>
<evidence type="ECO:0000256" key="7">
    <source>
        <dbReference type="ARBA" id="ARBA00022692"/>
    </source>
</evidence>
<dbReference type="Gene3D" id="3.90.1310.10">
    <property type="entry name" value="Penicillin-binding protein 2a (Domain 2)"/>
    <property type="match status" value="1"/>
</dbReference>
<dbReference type="InterPro" id="IPR050515">
    <property type="entry name" value="Beta-lactam/transpept"/>
</dbReference>
<dbReference type="GO" id="GO:0009252">
    <property type="term" value="P:peptidoglycan biosynthetic process"/>
    <property type="evidence" value="ECO:0007669"/>
    <property type="project" value="UniProtKB-UniPathway"/>
</dbReference>
<accession>A0A5M9H6N0</accession>
<comment type="catalytic activity">
    <reaction evidence="13">
        <text>Preferential cleavage: (Ac)2-L-Lys-D-Ala-|-D-Ala. Also transpeptidation of peptidyl-alanyl moieties that are N-acyl substituents of D-alanine.</text>
        <dbReference type="EC" id="3.4.16.4"/>
    </reaction>
</comment>
<comment type="subcellular location">
    <subcellularLocation>
        <location evidence="2">Cell membrane</location>
    </subcellularLocation>
    <subcellularLocation>
        <location evidence="1">Membrane</location>
        <topology evidence="1">Single-pass membrane protein</topology>
    </subcellularLocation>
</comment>
<dbReference type="PANTHER" id="PTHR30627:SF2">
    <property type="entry name" value="PEPTIDOGLYCAN D,D-TRANSPEPTIDASE MRDA"/>
    <property type="match status" value="1"/>
</dbReference>
<evidence type="ECO:0000259" key="16">
    <source>
        <dbReference type="Pfam" id="PF03717"/>
    </source>
</evidence>
<evidence type="ECO:0000313" key="17">
    <source>
        <dbReference type="EMBL" id="KAA8480947.1"/>
    </source>
</evidence>
<dbReference type="GO" id="GO:0008360">
    <property type="term" value="P:regulation of cell shape"/>
    <property type="evidence" value="ECO:0007669"/>
    <property type="project" value="UniProtKB-KW"/>
</dbReference>
<reference evidence="17 21" key="2">
    <citation type="submission" date="2019-09" db="EMBL/GenBank/DDBJ databases">
        <authorList>
            <person name="Geng P."/>
            <person name="Wan X."/>
            <person name="Zhou G."/>
            <person name="Yuan Z."/>
            <person name="Hu X."/>
        </authorList>
    </citation>
    <scope>NUCLEOTIDE SEQUENCE [LARGE SCALE GENOMIC DNA]</scope>
    <source>
        <strain evidence="17 21">EFR-4</strain>
    </source>
</reference>
<evidence type="ECO:0000256" key="4">
    <source>
        <dbReference type="ARBA" id="ARBA00007171"/>
    </source>
</evidence>
<dbReference type="UniPathway" id="UPA00219"/>